<dbReference type="KEGG" id="glz:GLAREA_01408"/>
<feature type="compositionally biased region" description="Low complexity" evidence="5">
    <location>
        <begin position="151"/>
        <end position="166"/>
    </location>
</feature>
<feature type="zinc finger region" description="C3H1-type" evidence="4">
    <location>
        <begin position="186"/>
        <end position="214"/>
    </location>
</feature>
<dbReference type="Pfam" id="PF20150">
    <property type="entry name" value="2EXR"/>
    <property type="match status" value="1"/>
</dbReference>
<keyword evidence="3 4" id="KW-0862">Zinc</keyword>
<feature type="region of interest" description="Disordered" evidence="5">
    <location>
        <begin position="279"/>
        <end position="371"/>
    </location>
</feature>
<dbReference type="SMART" id="SM00356">
    <property type="entry name" value="ZnF_C3H1"/>
    <property type="match status" value="1"/>
</dbReference>
<feature type="compositionally biased region" description="Polar residues" evidence="5">
    <location>
        <begin position="99"/>
        <end position="123"/>
    </location>
</feature>
<dbReference type="STRING" id="1116229.S3D0A7"/>
<protein>
    <recommendedName>
        <fullName evidence="6">C3H1-type domain-containing protein</fullName>
    </recommendedName>
</protein>
<feature type="compositionally biased region" description="Basic and acidic residues" evidence="5">
    <location>
        <begin position="64"/>
        <end position="74"/>
    </location>
</feature>
<dbReference type="GeneID" id="19460466"/>
<dbReference type="InterPro" id="IPR036855">
    <property type="entry name" value="Znf_CCCH_sf"/>
</dbReference>
<dbReference type="GO" id="GO:0008270">
    <property type="term" value="F:zinc ion binding"/>
    <property type="evidence" value="ECO:0007669"/>
    <property type="project" value="UniProtKB-KW"/>
</dbReference>
<dbReference type="Gene3D" id="4.10.1000.10">
    <property type="entry name" value="Zinc finger, CCCH-type"/>
    <property type="match status" value="1"/>
</dbReference>
<dbReference type="InterPro" id="IPR000571">
    <property type="entry name" value="Znf_CCCH"/>
</dbReference>
<dbReference type="EMBL" id="KE145371">
    <property type="protein sequence ID" value="EPE25496.1"/>
    <property type="molecule type" value="Genomic_DNA"/>
</dbReference>
<dbReference type="InterPro" id="IPR045518">
    <property type="entry name" value="2EXR"/>
</dbReference>
<organism evidence="7 8">
    <name type="scientific">Glarea lozoyensis (strain ATCC 20868 / MF5171)</name>
    <dbReference type="NCBI Taxonomy" id="1116229"/>
    <lineage>
        <taxon>Eukaryota</taxon>
        <taxon>Fungi</taxon>
        <taxon>Dikarya</taxon>
        <taxon>Ascomycota</taxon>
        <taxon>Pezizomycotina</taxon>
        <taxon>Leotiomycetes</taxon>
        <taxon>Helotiales</taxon>
        <taxon>Helotiaceae</taxon>
        <taxon>Glarea</taxon>
    </lineage>
</organism>
<name>S3D0A7_GLAL2</name>
<evidence type="ECO:0000313" key="8">
    <source>
        <dbReference type="Proteomes" id="UP000016922"/>
    </source>
</evidence>
<dbReference type="Pfam" id="PF00642">
    <property type="entry name" value="zf-CCCH"/>
    <property type="match status" value="1"/>
</dbReference>
<feature type="compositionally biased region" description="Polar residues" evidence="5">
    <location>
        <begin position="1"/>
        <end position="23"/>
    </location>
</feature>
<keyword evidence="2 4" id="KW-0863">Zinc-finger</keyword>
<evidence type="ECO:0000256" key="5">
    <source>
        <dbReference type="SAM" id="MobiDB-lite"/>
    </source>
</evidence>
<dbReference type="PANTHER" id="PTHR35910:SF6">
    <property type="entry name" value="2EXR DOMAIN-CONTAINING PROTEIN"/>
    <property type="match status" value="1"/>
</dbReference>
<feature type="compositionally biased region" description="Polar residues" evidence="5">
    <location>
        <begin position="331"/>
        <end position="347"/>
    </location>
</feature>
<proteinExistence type="predicted"/>
<dbReference type="SUPFAM" id="SSF90229">
    <property type="entry name" value="CCCH zinc finger"/>
    <property type="match status" value="1"/>
</dbReference>
<sequence>MSEGTSKPSGRVVNTTHQMGSQRGTEEHPNSNQKDNGKNCLFKSTNAGRNQRRPNNRNNQAKWAHNESKQDHHGSGKPPATRKQQPRAAAQKPADNKKAASQQKPSTNASFSNGSRAPISQPSKPGPQRQIAHDLAATQKVSTLATAQPAKLNSNNPRNGKNGGNKTSEPLAKKDGNVNTTKKIPSKPKGSCYDFLQTGACKFGIKCRYSHNPDVATTTRQTPNTSRVSQALQERLAGVNARLSSKPAVQSDSELPAQEATVDKISDLLSKTQVSVESDLSPVSNSLAKSHTPNELETPSASVRLNPNTGTPRQPKKKQQAWRPLDINAVSKPSTTSFTGTYSQAAKSSPPPGFASHIVRNPPSPVIPSTPWESPSDLAILEYSSSSGRTSPSGSIDPSVEVTNLGYESWDNQRLVIWMDRNLSDEVKIKLKRDYRPYLEQGVLPVALINSMAGRRRKGKGQFPNFMNLPAEIREMIWNMALRDSQQEVHVKVDAVDEFDGSLTVNIRPETDLPPIMRASKESYYLGVKCYDLSFSTKKFGEALCWFNFATDSLVVRGGPYDIFSKYLHTRDTRRLQHLTLPMKCWIGKTDAEKKAIRVMLSRFKHLKLLSWMAGDSKDDEMYTKDPHVIRRLTYMVHDVFRDRWGKTCEVPRVEQRVIPALLARMWGIDNLQI</sequence>
<feature type="compositionally biased region" description="Low complexity" evidence="5">
    <location>
        <begin position="78"/>
        <end position="93"/>
    </location>
</feature>
<dbReference type="OrthoDB" id="3540486at2759"/>
<evidence type="ECO:0000256" key="3">
    <source>
        <dbReference type="ARBA" id="ARBA00022833"/>
    </source>
</evidence>
<dbReference type="PROSITE" id="PS50103">
    <property type="entry name" value="ZF_C3H1"/>
    <property type="match status" value="1"/>
</dbReference>
<evidence type="ECO:0000259" key="6">
    <source>
        <dbReference type="PROSITE" id="PS50103"/>
    </source>
</evidence>
<accession>S3D0A7</accession>
<dbReference type="HOGENOM" id="CLU_407707_0_0_1"/>
<feature type="domain" description="C3H1-type" evidence="6">
    <location>
        <begin position="186"/>
        <end position="214"/>
    </location>
</feature>
<feature type="region of interest" description="Disordered" evidence="5">
    <location>
        <begin position="1"/>
        <end position="189"/>
    </location>
</feature>
<feature type="compositionally biased region" description="Polar residues" evidence="5">
    <location>
        <begin position="279"/>
        <end position="312"/>
    </location>
</feature>
<dbReference type="AlphaFoldDB" id="S3D0A7"/>
<keyword evidence="1 4" id="KW-0479">Metal-binding</keyword>
<gene>
    <name evidence="7" type="ORF">GLAREA_01408</name>
</gene>
<dbReference type="PANTHER" id="PTHR35910">
    <property type="entry name" value="2EXR DOMAIN-CONTAINING PROTEIN"/>
    <property type="match status" value="1"/>
</dbReference>
<dbReference type="RefSeq" id="XP_008086815.1">
    <property type="nucleotide sequence ID" value="XM_008088624.1"/>
</dbReference>
<keyword evidence="8" id="KW-1185">Reference proteome</keyword>
<dbReference type="Proteomes" id="UP000016922">
    <property type="component" value="Unassembled WGS sequence"/>
</dbReference>
<evidence type="ECO:0000313" key="7">
    <source>
        <dbReference type="EMBL" id="EPE25496.1"/>
    </source>
</evidence>
<evidence type="ECO:0000256" key="2">
    <source>
        <dbReference type="ARBA" id="ARBA00022771"/>
    </source>
</evidence>
<evidence type="ECO:0000256" key="1">
    <source>
        <dbReference type="ARBA" id="ARBA00022723"/>
    </source>
</evidence>
<evidence type="ECO:0000256" key="4">
    <source>
        <dbReference type="PROSITE-ProRule" id="PRU00723"/>
    </source>
</evidence>
<reference evidence="7 8" key="1">
    <citation type="journal article" date="2013" name="BMC Genomics">
        <title>Genomics-driven discovery of the pneumocandin biosynthetic gene cluster in the fungus Glarea lozoyensis.</title>
        <authorList>
            <person name="Chen L."/>
            <person name="Yue Q."/>
            <person name="Zhang X."/>
            <person name="Xiang M."/>
            <person name="Wang C."/>
            <person name="Li S."/>
            <person name="Che Y."/>
            <person name="Ortiz-Lopez F.J."/>
            <person name="Bills G.F."/>
            <person name="Liu X."/>
            <person name="An Z."/>
        </authorList>
    </citation>
    <scope>NUCLEOTIDE SEQUENCE [LARGE SCALE GENOMIC DNA]</scope>
    <source>
        <strain evidence="8">ATCC 20868 / MF5171</strain>
    </source>
</reference>